<gene>
    <name evidence="2" type="ORF">KIN20_016165</name>
</gene>
<organism evidence="2 3">
    <name type="scientific">Parelaphostrongylus tenuis</name>
    <name type="common">Meningeal worm</name>
    <dbReference type="NCBI Taxonomy" id="148309"/>
    <lineage>
        <taxon>Eukaryota</taxon>
        <taxon>Metazoa</taxon>
        <taxon>Ecdysozoa</taxon>
        <taxon>Nematoda</taxon>
        <taxon>Chromadorea</taxon>
        <taxon>Rhabditida</taxon>
        <taxon>Rhabditina</taxon>
        <taxon>Rhabditomorpha</taxon>
        <taxon>Strongyloidea</taxon>
        <taxon>Metastrongylidae</taxon>
        <taxon>Parelaphostrongylus</taxon>
    </lineage>
</organism>
<dbReference type="AlphaFoldDB" id="A0AAD5N130"/>
<dbReference type="EMBL" id="JAHQIW010003252">
    <property type="protein sequence ID" value="KAJ1357901.1"/>
    <property type="molecule type" value="Genomic_DNA"/>
</dbReference>
<keyword evidence="1" id="KW-0812">Transmembrane</keyword>
<reference evidence="2" key="1">
    <citation type="submission" date="2021-06" db="EMBL/GenBank/DDBJ databases">
        <title>Parelaphostrongylus tenuis whole genome reference sequence.</title>
        <authorList>
            <person name="Garwood T.J."/>
            <person name="Larsen P.A."/>
            <person name="Fountain-Jones N.M."/>
            <person name="Garbe J.R."/>
            <person name="Macchietto M.G."/>
            <person name="Kania S.A."/>
            <person name="Gerhold R.W."/>
            <person name="Richards J.E."/>
            <person name="Wolf T.M."/>
        </authorList>
    </citation>
    <scope>NUCLEOTIDE SEQUENCE</scope>
    <source>
        <strain evidence="2">MNPRO001-30</strain>
        <tissue evidence="2">Meninges</tissue>
    </source>
</reference>
<protein>
    <submittedName>
        <fullName evidence="2">Uncharacterized protein</fullName>
    </submittedName>
</protein>
<proteinExistence type="predicted"/>
<evidence type="ECO:0000313" key="2">
    <source>
        <dbReference type="EMBL" id="KAJ1357901.1"/>
    </source>
</evidence>
<keyword evidence="3" id="KW-1185">Reference proteome</keyword>
<comment type="caution">
    <text evidence="2">The sequence shown here is derived from an EMBL/GenBank/DDBJ whole genome shotgun (WGS) entry which is preliminary data.</text>
</comment>
<keyword evidence="1" id="KW-1133">Transmembrane helix</keyword>
<dbReference type="Proteomes" id="UP001196413">
    <property type="component" value="Unassembled WGS sequence"/>
</dbReference>
<evidence type="ECO:0000313" key="3">
    <source>
        <dbReference type="Proteomes" id="UP001196413"/>
    </source>
</evidence>
<evidence type="ECO:0000256" key="1">
    <source>
        <dbReference type="SAM" id="Phobius"/>
    </source>
</evidence>
<keyword evidence="1" id="KW-0472">Membrane</keyword>
<name>A0AAD5N130_PARTN</name>
<feature type="transmembrane region" description="Helical" evidence="1">
    <location>
        <begin position="74"/>
        <end position="93"/>
    </location>
</feature>
<sequence length="94" mass="11131">MEDDWKARKRHLDKYPLNFRNFSTNPAGPPFVLYKHRLDAKQITVESCYARPLFQFYAQAQVTLILNRNTYGKAINFMMISYNWVIVGPLFILN</sequence>
<accession>A0AAD5N130</accession>